<sequence length="58" mass="6818">MPTLEEVEGASRKQICRWYRFLPSPKTDEEVEVINRIVERFNKYGGFTPELSKDIGWA</sequence>
<proteinExistence type="predicted"/>
<evidence type="ECO:0000313" key="1">
    <source>
        <dbReference type="EMBL" id="GAG56035.1"/>
    </source>
</evidence>
<gene>
    <name evidence="1" type="ORF">S01H4_19375</name>
</gene>
<comment type="caution">
    <text evidence="1">The sequence shown here is derived from an EMBL/GenBank/DDBJ whole genome shotgun (WGS) entry which is preliminary data.</text>
</comment>
<protein>
    <submittedName>
        <fullName evidence="1">Uncharacterized protein</fullName>
    </submittedName>
</protein>
<dbReference type="AlphaFoldDB" id="X0YJA7"/>
<organism evidence="1">
    <name type="scientific">marine sediment metagenome</name>
    <dbReference type="NCBI Taxonomy" id="412755"/>
    <lineage>
        <taxon>unclassified sequences</taxon>
        <taxon>metagenomes</taxon>
        <taxon>ecological metagenomes</taxon>
    </lineage>
</organism>
<dbReference type="EMBL" id="BART01008640">
    <property type="protein sequence ID" value="GAG56035.1"/>
    <property type="molecule type" value="Genomic_DNA"/>
</dbReference>
<reference evidence="1" key="1">
    <citation type="journal article" date="2014" name="Front. Microbiol.">
        <title>High frequency of phylogenetically diverse reductive dehalogenase-homologous genes in deep subseafloor sedimentary metagenomes.</title>
        <authorList>
            <person name="Kawai M."/>
            <person name="Futagami T."/>
            <person name="Toyoda A."/>
            <person name="Takaki Y."/>
            <person name="Nishi S."/>
            <person name="Hori S."/>
            <person name="Arai W."/>
            <person name="Tsubouchi T."/>
            <person name="Morono Y."/>
            <person name="Uchiyama I."/>
            <person name="Ito T."/>
            <person name="Fujiyama A."/>
            <person name="Inagaki F."/>
            <person name="Takami H."/>
        </authorList>
    </citation>
    <scope>NUCLEOTIDE SEQUENCE</scope>
    <source>
        <strain evidence="1">Expedition CK06-06</strain>
    </source>
</reference>
<name>X0YJA7_9ZZZZ</name>
<accession>X0YJA7</accession>